<evidence type="ECO:0000313" key="4">
    <source>
        <dbReference type="EMBL" id="SVA18052.1"/>
    </source>
</evidence>
<dbReference type="CDD" id="cd05941">
    <property type="entry name" value="MCS"/>
    <property type="match status" value="1"/>
</dbReference>
<feature type="domain" description="AMP-binding enzyme C-terminal" evidence="3">
    <location>
        <begin position="407"/>
        <end position="480"/>
    </location>
</feature>
<feature type="domain" description="AMP-dependent synthetase/ligase" evidence="2">
    <location>
        <begin position="6"/>
        <end position="357"/>
    </location>
</feature>
<accession>A0A381TPP3</accession>
<evidence type="ECO:0000259" key="3">
    <source>
        <dbReference type="Pfam" id="PF13193"/>
    </source>
</evidence>
<dbReference type="InterPro" id="IPR045851">
    <property type="entry name" value="AMP-bd_C_sf"/>
</dbReference>
<dbReference type="PANTHER" id="PTHR43201">
    <property type="entry name" value="ACYL-COA SYNTHETASE"/>
    <property type="match status" value="1"/>
</dbReference>
<dbReference type="InterPro" id="IPR025110">
    <property type="entry name" value="AMP-bd_C"/>
</dbReference>
<gene>
    <name evidence="4" type="ORF">METZ01_LOCUS70906</name>
</gene>
<organism evidence="4">
    <name type="scientific">marine metagenome</name>
    <dbReference type="NCBI Taxonomy" id="408172"/>
    <lineage>
        <taxon>unclassified sequences</taxon>
        <taxon>metagenomes</taxon>
        <taxon>ecological metagenomes</taxon>
    </lineage>
</organism>
<sequence length="490" mass="54722">MLGIFKNAERYADRVALRDETGSYTYKDIVKASNKTASALIGNNSDLKEQRIGFLIPPSFEYISILWGIWKAGGIGIPLSLSATESELMHYLEDSKVSLLISGKEGSEKLKKLSIDLEIPLITTDNLQGNEEVTLPKIGVERRAMILYTSGTTNKPKGVVSTHGNIEAQISSLVNAWEWNENDEIPLILPLHHIHGIINSLSCPLWIGAKVDILGAFEVEKVVKAVCENDYTVFTAVPTIYFSLIDKLEGMDEKELDLTKEKFKAMRLMMSGSAALAPEIHKKWSELTEQSLLERYGMTEIGMALSNPLNGEKRPGSVGQALPKVEVCLMEDNKVITEENIPGEVMIKGPQVFLEYWNQKRMTEDSFFEGWFKTGDVAELVDGYYKILGRDSVDIIKSGGYKISALEIEDVLLRHPMIKECAVVGIADQKWGEVVAVALCSSENLTLEEIQTWSLDFLSDYKTPRNLKILEELPKNAMGKVVKPEIKKLF</sequence>
<evidence type="ECO:0000259" key="2">
    <source>
        <dbReference type="Pfam" id="PF00501"/>
    </source>
</evidence>
<dbReference type="GO" id="GO:0031956">
    <property type="term" value="F:medium-chain fatty acid-CoA ligase activity"/>
    <property type="evidence" value="ECO:0007669"/>
    <property type="project" value="TreeGrafter"/>
</dbReference>
<dbReference type="GO" id="GO:0006631">
    <property type="term" value="P:fatty acid metabolic process"/>
    <property type="evidence" value="ECO:0007669"/>
    <property type="project" value="TreeGrafter"/>
</dbReference>
<dbReference type="Pfam" id="PF13193">
    <property type="entry name" value="AMP-binding_C"/>
    <property type="match status" value="1"/>
</dbReference>
<dbReference type="Gene3D" id="3.30.300.30">
    <property type="match status" value="1"/>
</dbReference>
<dbReference type="AlphaFoldDB" id="A0A381TPP3"/>
<dbReference type="Gene3D" id="3.40.50.12780">
    <property type="entry name" value="N-terminal domain of ligase-like"/>
    <property type="match status" value="1"/>
</dbReference>
<reference evidence="4" key="1">
    <citation type="submission" date="2018-05" db="EMBL/GenBank/DDBJ databases">
        <authorList>
            <person name="Lanie J.A."/>
            <person name="Ng W.-L."/>
            <person name="Kazmierczak K.M."/>
            <person name="Andrzejewski T.M."/>
            <person name="Davidsen T.M."/>
            <person name="Wayne K.J."/>
            <person name="Tettelin H."/>
            <person name="Glass J.I."/>
            <person name="Rusch D."/>
            <person name="Podicherti R."/>
            <person name="Tsui H.-C.T."/>
            <person name="Winkler M.E."/>
        </authorList>
    </citation>
    <scope>NUCLEOTIDE SEQUENCE</scope>
</reference>
<evidence type="ECO:0008006" key="5">
    <source>
        <dbReference type="Google" id="ProtNLM"/>
    </source>
</evidence>
<comment type="similarity">
    <text evidence="1">Belongs to the ATP-dependent AMP-binding enzyme family.</text>
</comment>
<dbReference type="Pfam" id="PF00501">
    <property type="entry name" value="AMP-binding"/>
    <property type="match status" value="1"/>
</dbReference>
<name>A0A381TPP3_9ZZZZ</name>
<protein>
    <recommendedName>
        <fullName evidence="5">AMP-dependent synthetase/ligase domain-containing protein</fullName>
    </recommendedName>
</protein>
<dbReference type="SUPFAM" id="SSF56801">
    <property type="entry name" value="Acetyl-CoA synthetase-like"/>
    <property type="match status" value="1"/>
</dbReference>
<dbReference type="InterPro" id="IPR000873">
    <property type="entry name" value="AMP-dep_synth/lig_dom"/>
</dbReference>
<proteinExistence type="inferred from homology"/>
<evidence type="ECO:0000256" key="1">
    <source>
        <dbReference type="ARBA" id="ARBA00006432"/>
    </source>
</evidence>
<dbReference type="EMBL" id="UINC01004956">
    <property type="protein sequence ID" value="SVA18052.1"/>
    <property type="molecule type" value="Genomic_DNA"/>
</dbReference>
<dbReference type="InterPro" id="IPR042099">
    <property type="entry name" value="ANL_N_sf"/>
</dbReference>
<dbReference type="PANTHER" id="PTHR43201:SF8">
    <property type="entry name" value="ACYL-COA SYNTHETASE FAMILY MEMBER 3"/>
    <property type="match status" value="1"/>
</dbReference>